<keyword evidence="19" id="KW-1185">Reference proteome</keyword>
<protein>
    <recommendedName>
        <fullName evidence="15">rRNA methyltransferase 1, mitochondrial</fullName>
    </recommendedName>
</protein>
<evidence type="ECO:0000256" key="6">
    <source>
        <dbReference type="ARBA" id="ARBA00022552"/>
    </source>
</evidence>
<dbReference type="InterPro" id="IPR001537">
    <property type="entry name" value="SpoU_MeTrfase"/>
</dbReference>
<proteinExistence type="inferred from homology"/>
<feature type="transmembrane region" description="Helical" evidence="16">
    <location>
        <begin position="88"/>
        <end position="111"/>
    </location>
</feature>
<dbReference type="InterPro" id="IPR013123">
    <property type="entry name" value="SpoU_subst-bd"/>
</dbReference>
<keyword evidence="10 16" id="KW-0812">Transmembrane</keyword>
<keyword evidence="9" id="KW-0949">S-adenosyl-L-methionine</keyword>
<evidence type="ECO:0000313" key="18">
    <source>
        <dbReference type="EMBL" id="TRY68678.1"/>
    </source>
</evidence>
<dbReference type="Pfam" id="PF08032">
    <property type="entry name" value="SpoU_sub_bind"/>
    <property type="match status" value="1"/>
</dbReference>
<gene>
    <name evidence="18" type="ORF">TCAL_03248</name>
</gene>
<comment type="similarity">
    <text evidence="3">Belongs to the class IV-like SAM-binding methyltransferase superfamily. RNA methyltransferase TrmH family.</text>
</comment>
<organism evidence="18 19">
    <name type="scientific">Tigriopus californicus</name>
    <name type="common">Marine copepod</name>
    <dbReference type="NCBI Taxonomy" id="6832"/>
    <lineage>
        <taxon>Eukaryota</taxon>
        <taxon>Metazoa</taxon>
        <taxon>Ecdysozoa</taxon>
        <taxon>Arthropoda</taxon>
        <taxon>Crustacea</taxon>
        <taxon>Multicrustacea</taxon>
        <taxon>Hexanauplia</taxon>
        <taxon>Copepoda</taxon>
        <taxon>Harpacticoida</taxon>
        <taxon>Harpacticidae</taxon>
        <taxon>Tigriopus</taxon>
    </lineage>
</organism>
<dbReference type="Proteomes" id="UP000318571">
    <property type="component" value="Chromosome 1"/>
</dbReference>
<keyword evidence="13" id="KW-0496">Mitochondrion</keyword>
<evidence type="ECO:0000256" key="11">
    <source>
        <dbReference type="ARBA" id="ARBA00022946"/>
    </source>
</evidence>
<keyword evidence="11" id="KW-0809">Transit peptide</keyword>
<evidence type="ECO:0000256" key="12">
    <source>
        <dbReference type="ARBA" id="ARBA00022989"/>
    </source>
</evidence>
<evidence type="ECO:0000256" key="10">
    <source>
        <dbReference type="ARBA" id="ARBA00022692"/>
    </source>
</evidence>
<keyword evidence="8" id="KW-0808">Transferase</keyword>
<dbReference type="Pfam" id="PF08449">
    <property type="entry name" value="UAA"/>
    <property type="match status" value="1"/>
</dbReference>
<dbReference type="SUPFAM" id="SSF55315">
    <property type="entry name" value="L30e-like"/>
    <property type="match status" value="1"/>
</dbReference>
<evidence type="ECO:0000256" key="13">
    <source>
        <dbReference type="ARBA" id="ARBA00023128"/>
    </source>
</evidence>
<feature type="non-terminal residue" evidence="18">
    <location>
        <position position="455"/>
    </location>
</feature>
<comment type="caution">
    <text evidence="18">The sequence shown here is derived from an EMBL/GenBank/DDBJ whole genome shotgun (WGS) entry which is preliminary data.</text>
</comment>
<dbReference type="GO" id="GO:0012505">
    <property type="term" value="C:endomembrane system"/>
    <property type="evidence" value="ECO:0007669"/>
    <property type="project" value="UniProtKB-ARBA"/>
</dbReference>
<evidence type="ECO:0000256" key="1">
    <source>
        <dbReference type="ARBA" id="ARBA00004141"/>
    </source>
</evidence>
<evidence type="ECO:0000256" key="7">
    <source>
        <dbReference type="ARBA" id="ARBA00022603"/>
    </source>
</evidence>
<dbReference type="InterPro" id="IPR029064">
    <property type="entry name" value="Ribosomal_eL30-like_sf"/>
</dbReference>
<reference evidence="18 19" key="1">
    <citation type="journal article" date="2018" name="Nat. Ecol. Evol.">
        <title>Genomic signatures of mitonuclear coevolution across populations of Tigriopus californicus.</title>
        <authorList>
            <person name="Barreto F.S."/>
            <person name="Watson E.T."/>
            <person name="Lima T.G."/>
            <person name="Willett C.S."/>
            <person name="Edmands S."/>
            <person name="Li W."/>
            <person name="Burton R.S."/>
        </authorList>
    </citation>
    <scope>NUCLEOTIDE SEQUENCE [LARGE SCALE GENOMIC DNA]</scope>
    <source>
        <strain evidence="18 19">San Diego</strain>
    </source>
</reference>
<sequence>MFMFKDVKVDDKSDGSLLGLGEIMLLLSLTCDGLTGAVQERMKLDYQTKSGHMMTSMNKWSVFYLGIALTATGELWEFFGFVQRHPSVLYELGLFSIASALGQYFIFMCVSEFGPLPCSICTTTRKFFTVMGSVVIFGNSLMPRQWMGATLVFTGLFLDGLYGREAPKKAMILKGRFSSGNLQILRRMSFNKRRRPSNVEAIFTQGEILSGIHPVQMALKAKNRKIHQVMYNPGSKRTETLLELAFARGIPIKQVAFAELNILASQAEKKAVHQGVVADVSRLIPTDIRNEDVDTRENLWVLLCGLKDPMNVGAVIRSCYFMGVNRVICPAEYAQCPLSPVVSKASAGVLEIFPPFSISHDVQGFLHDQIQSGWDVIGSEVYSDTAQASEYHPSTKPKRILILGSEGSGMPEELEPFCQRFIHIKPGRDLDPCVDSLNVSVAAALLIEQLRHDHK</sequence>
<dbReference type="InterPro" id="IPR037185">
    <property type="entry name" value="EmrE-like"/>
</dbReference>
<dbReference type="InterPro" id="IPR047182">
    <property type="entry name" value="MRM1"/>
</dbReference>
<evidence type="ECO:0000259" key="17">
    <source>
        <dbReference type="SMART" id="SM00967"/>
    </source>
</evidence>
<dbReference type="SMART" id="SM00967">
    <property type="entry name" value="SpoU_sub_bind"/>
    <property type="match status" value="1"/>
</dbReference>
<dbReference type="SUPFAM" id="SSF75217">
    <property type="entry name" value="alpha/beta knot"/>
    <property type="match status" value="1"/>
</dbReference>
<keyword evidence="12 16" id="KW-1133">Transmembrane helix</keyword>
<dbReference type="AlphaFoldDB" id="A0A553NTD6"/>
<feature type="transmembrane region" description="Helical" evidence="16">
    <location>
        <begin position="20"/>
        <end position="39"/>
    </location>
</feature>
<dbReference type="PANTHER" id="PTHR46103">
    <property type="entry name" value="RRNA METHYLTRANSFERASE 1, MITOCHONDRIAL"/>
    <property type="match status" value="1"/>
</dbReference>
<dbReference type="GO" id="GO:0003723">
    <property type="term" value="F:RNA binding"/>
    <property type="evidence" value="ECO:0007669"/>
    <property type="project" value="InterPro"/>
</dbReference>
<name>A0A553NTD6_TIGCA</name>
<dbReference type="GO" id="GO:0005739">
    <property type="term" value="C:mitochondrion"/>
    <property type="evidence" value="ECO:0007669"/>
    <property type="project" value="UniProtKB-SubCell"/>
</dbReference>
<evidence type="ECO:0000256" key="9">
    <source>
        <dbReference type="ARBA" id="ARBA00022691"/>
    </source>
</evidence>
<dbReference type="EMBL" id="VCGU01000010">
    <property type="protein sequence ID" value="TRY68678.1"/>
    <property type="molecule type" value="Genomic_DNA"/>
</dbReference>
<evidence type="ECO:0000313" key="19">
    <source>
        <dbReference type="Proteomes" id="UP000318571"/>
    </source>
</evidence>
<evidence type="ECO:0000256" key="4">
    <source>
        <dbReference type="ARBA" id="ARBA00010694"/>
    </source>
</evidence>
<evidence type="ECO:0000256" key="8">
    <source>
        <dbReference type="ARBA" id="ARBA00022679"/>
    </source>
</evidence>
<dbReference type="InterPro" id="IPR047261">
    <property type="entry name" value="MRM1_MeTrfase_dom"/>
</dbReference>
<dbReference type="Gene3D" id="3.40.1280.10">
    <property type="match status" value="1"/>
</dbReference>
<dbReference type="STRING" id="6832.A0A553NTD6"/>
<comment type="subcellular location">
    <subcellularLocation>
        <location evidence="1">Membrane</location>
        <topology evidence="1">Multi-pass membrane protein</topology>
    </subcellularLocation>
    <subcellularLocation>
        <location evidence="2">Mitochondrion</location>
    </subcellularLocation>
</comment>
<evidence type="ECO:0000256" key="14">
    <source>
        <dbReference type="ARBA" id="ARBA00023136"/>
    </source>
</evidence>
<dbReference type="Gene3D" id="3.30.1330.30">
    <property type="match status" value="1"/>
</dbReference>
<dbReference type="Pfam" id="PF00588">
    <property type="entry name" value="SpoU_methylase"/>
    <property type="match status" value="1"/>
</dbReference>
<keyword evidence="6" id="KW-0698">rRNA processing</keyword>
<dbReference type="PANTHER" id="PTHR46103:SF1">
    <property type="entry name" value="RRNA METHYLTRANSFERASE 1, MITOCHONDRIAL"/>
    <property type="match status" value="1"/>
</dbReference>
<dbReference type="InterPro" id="IPR013657">
    <property type="entry name" value="SCL35B1-4/HUT1"/>
</dbReference>
<keyword evidence="5" id="KW-0813">Transport</keyword>
<dbReference type="GO" id="GO:0055085">
    <property type="term" value="P:transmembrane transport"/>
    <property type="evidence" value="ECO:0007669"/>
    <property type="project" value="InterPro"/>
</dbReference>
<accession>A0A553NTD6</accession>
<dbReference type="CDD" id="cd18105">
    <property type="entry name" value="SpoU-like_MRM1"/>
    <property type="match status" value="1"/>
</dbReference>
<dbReference type="GO" id="GO:0016020">
    <property type="term" value="C:membrane"/>
    <property type="evidence" value="ECO:0007669"/>
    <property type="project" value="UniProtKB-SubCell"/>
</dbReference>
<evidence type="ECO:0000256" key="5">
    <source>
        <dbReference type="ARBA" id="ARBA00022448"/>
    </source>
</evidence>
<feature type="transmembrane region" description="Helical" evidence="16">
    <location>
        <begin position="123"/>
        <end position="140"/>
    </location>
</feature>
<feature type="transmembrane region" description="Helical" evidence="16">
    <location>
        <begin position="60"/>
        <end position="82"/>
    </location>
</feature>
<evidence type="ECO:0000256" key="3">
    <source>
        <dbReference type="ARBA" id="ARBA00007228"/>
    </source>
</evidence>
<dbReference type="InterPro" id="IPR029026">
    <property type="entry name" value="tRNA_m1G_MTases_N"/>
</dbReference>
<evidence type="ECO:0000256" key="16">
    <source>
        <dbReference type="SAM" id="Phobius"/>
    </source>
</evidence>
<keyword evidence="7" id="KW-0489">Methyltransferase</keyword>
<comment type="similarity">
    <text evidence="4">Belongs to the nucleotide-sugar transporter family. SLC35B subfamily.</text>
</comment>
<evidence type="ECO:0000256" key="15">
    <source>
        <dbReference type="ARBA" id="ARBA00034881"/>
    </source>
</evidence>
<keyword evidence="14 16" id="KW-0472">Membrane</keyword>
<dbReference type="SUPFAM" id="SSF103481">
    <property type="entry name" value="Multidrug resistance efflux transporter EmrE"/>
    <property type="match status" value="1"/>
</dbReference>
<feature type="domain" description="RNA 2-O ribose methyltransferase substrate binding" evidence="17">
    <location>
        <begin position="208"/>
        <end position="286"/>
    </location>
</feature>
<evidence type="ECO:0000256" key="2">
    <source>
        <dbReference type="ARBA" id="ARBA00004173"/>
    </source>
</evidence>
<dbReference type="GO" id="GO:0016435">
    <property type="term" value="F:rRNA (guanine) methyltransferase activity"/>
    <property type="evidence" value="ECO:0007669"/>
    <property type="project" value="TreeGrafter"/>
</dbReference>
<dbReference type="InterPro" id="IPR029028">
    <property type="entry name" value="Alpha/beta_knot_MTases"/>
</dbReference>